<name>A0A8B8LLK7_ABRPR</name>
<reference evidence="4" key="2">
    <citation type="submission" date="2025-08" db="UniProtKB">
        <authorList>
            <consortium name="RefSeq"/>
        </authorList>
    </citation>
    <scope>IDENTIFICATION</scope>
    <source>
        <tissue evidence="4">Young leaves</tissue>
    </source>
</reference>
<dbReference type="Gene3D" id="1.20.1280.50">
    <property type="match status" value="1"/>
</dbReference>
<dbReference type="Pfam" id="PF00646">
    <property type="entry name" value="F-box"/>
    <property type="match status" value="1"/>
</dbReference>
<dbReference type="CDD" id="cd22160">
    <property type="entry name" value="F-box_AtFBL13-like"/>
    <property type="match status" value="1"/>
</dbReference>
<dbReference type="Proteomes" id="UP000694853">
    <property type="component" value="Unplaced"/>
</dbReference>
<feature type="non-terminal residue" evidence="4">
    <location>
        <position position="1"/>
    </location>
</feature>
<dbReference type="Gene3D" id="3.80.10.10">
    <property type="entry name" value="Ribonuclease Inhibitor"/>
    <property type="match status" value="1"/>
</dbReference>
<keyword evidence="3" id="KW-1185">Reference proteome</keyword>
<dbReference type="SUPFAM" id="SSF52058">
    <property type="entry name" value="L domain-like"/>
    <property type="match status" value="1"/>
</dbReference>
<gene>
    <name evidence="4" type="primary">LOC113866667</name>
</gene>
<feature type="domain" description="F-box" evidence="2">
    <location>
        <begin position="272"/>
        <end position="320"/>
    </location>
</feature>
<evidence type="ECO:0000313" key="4">
    <source>
        <dbReference type="RefSeq" id="XP_027357276.1"/>
    </source>
</evidence>
<evidence type="ECO:0000256" key="1">
    <source>
        <dbReference type="SAM" id="MobiDB-lite"/>
    </source>
</evidence>
<organism evidence="3 4">
    <name type="scientific">Abrus precatorius</name>
    <name type="common">Indian licorice</name>
    <name type="synonym">Glycine abrus</name>
    <dbReference type="NCBI Taxonomy" id="3816"/>
    <lineage>
        <taxon>Eukaryota</taxon>
        <taxon>Viridiplantae</taxon>
        <taxon>Streptophyta</taxon>
        <taxon>Embryophyta</taxon>
        <taxon>Tracheophyta</taxon>
        <taxon>Spermatophyta</taxon>
        <taxon>Magnoliopsida</taxon>
        <taxon>eudicotyledons</taxon>
        <taxon>Gunneridae</taxon>
        <taxon>Pentapetalae</taxon>
        <taxon>rosids</taxon>
        <taxon>fabids</taxon>
        <taxon>Fabales</taxon>
        <taxon>Fabaceae</taxon>
        <taxon>Papilionoideae</taxon>
        <taxon>50 kb inversion clade</taxon>
        <taxon>NPAAA clade</taxon>
        <taxon>indigoferoid/millettioid clade</taxon>
        <taxon>Abreae</taxon>
        <taxon>Abrus</taxon>
    </lineage>
</organism>
<dbReference type="GeneID" id="113866667"/>
<dbReference type="PANTHER" id="PTHR32212">
    <property type="entry name" value="CYCLIN-LIKE F-BOX"/>
    <property type="match status" value="1"/>
</dbReference>
<reference evidence="3" key="1">
    <citation type="journal article" date="2019" name="Toxins">
        <title>Detection of Abrin-Like and Prepropulchellin-Like Toxin Genes and Transcripts Using Whole Genome Sequencing and Full-Length Transcript Sequencing of Abrus precatorius.</title>
        <authorList>
            <person name="Hovde B.T."/>
            <person name="Daligault H.E."/>
            <person name="Hanschen E.R."/>
            <person name="Kunde Y.A."/>
            <person name="Johnson M.B."/>
            <person name="Starkenburg S.R."/>
            <person name="Johnson S.L."/>
        </authorList>
    </citation>
    <scope>NUCLEOTIDE SEQUENCE [LARGE SCALE GENOMIC DNA]</scope>
</reference>
<accession>A0A8B8LLK7</accession>
<dbReference type="AlphaFoldDB" id="A0A8B8LLK7"/>
<proteinExistence type="predicted"/>
<dbReference type="RefSeq" id="XP_027357276.1">
    <property type="nucleotide sequence ID" value="XM_027501475.1"/>
</dbReference>
<feature type="region of interest" description="Disordered" evidence="1">
    <location>
        <begin position="252"/>
        <end position="272"/>
    </location>
</feature>
<dbReference type="InterPro" id="IPR053781">
    <property type="entry name" value="F-box_AtFBL13-like"/>
</dbReference>
<dbReference type="OrthoDB" id="1434552at2759"/>
<dbReference type="InterPro" id="IPR055411">
    <property type="entry name" value="LRR_FXL15/At3g58940/PEG3-like"/>
</dbReference>
<dbReference type="Pfam" id="PF24758">
    <property type="entry name" value="LRR_At5g56370"/>
    <property type="match status" value="1"/>
</dbReference>
<evidence type="ECO:0000313" key="3">
    <source>
        <dbReference type="Proteomes" id="UP000694853"/>
    </source>
</evidence>
<dbReference type="SUPFAM" id="SSF81383">
    <property type="entry name" value="F-box domain"/>
    <property type="match status" value="1"/>
</dbReference>
<dbReference type="InterPro" id="IPR032675">
    <property type="entry name" value="LRR_dom_sf"/>
</dbReference>
<protein>
    <submittedName>
        <fullName evidence="4">F-box/FBD/LRR-repeat protein At1g78750-like</fullName>
    </submittedName>
</protein>
<sequence length="623" mass="70052">LVTLFFYILIRSTSQCKTLKIRNQWHPNPHQPVSPYFKKGLAVEISFRAACGFPAPSSSCSWRTSSDLPTSVLSLHRLRPRPPEIHRKFEIVDKVDALHNDGWQECNVPDDLGNGSFGGVRLEESKENVVLSEKQLRLHLECKPSQIILPDSLQLPALKTLHIDYVYSAASDNGVAEPFSNSKVLCISNSTLSSLAICSFLEVEAYEDALTIPNLSSFTIKGFASHQLSSTCNLSYLGEAYINVSMKRKETEGKSTLKMNKGQRKRGRRDKRDRFSELPDCVLLHIMEFMDTKQAVQTCVLSKRWKNLWKRLTNLAFNTAYFDNVTNFSKFVSQVLSNRDGSVSLLNLDFTRRGLAEPKLLNRVMKYAVLHNVQVLTIFINLNFRPSFEFRPFIFSCQSLMFLRLSISSYDPSLIVLPESLHMPALKSLELESVTFTAGDSGCAEPFSTCNVLNTLALANCALHNDAEFLCISNSNLSSLTIHGAYLAGVYKIMLSTPSLSSLTITDHYNHRFSSTCNLPVLEHVTIDTFCRTYVQTDLYIISWLQVLTNVKIMTLSSSTLEIIRNDLANPVSMAAQPPCFVRLELLKVEMRQDAGISDAEVNRIVEYLLQNSPPARVDVINC</sequence>
<dbReference type="KEGG" id="aprc:113866667"/>
<evidence type="ECO:0000259" key="2">
    <source>
        <dbReference type="PROSITE" id="PS50181"/>
    </source>
</evidence>
<dbReference type="PROSITE" id="PS50181">
    <property type="entry name" value="FBOX"/>
    <property type="match status" value="1"/>
</dbReference>
<dbReference type="InterPro" id="IPR001810">
    <property type="entry name" value="F-box_dom"/>
</dbReference>
<dbReference type="SMART" id="SM00256">
    <property type="entry name" value="FBOX"/>
    <property type="match status" value="1"/>
</dbReference>
<dbReference type="InterPro" id="IPR036047">
    <property type="entry name" value="F-box-like_dom_sf"/>
</dbReference>
<dbReference type="PANTHER" id="PTHR32212:SF267">
    <property type="entry name" value="F-BOX_RNI_FBD-LIKE DOMAIN PROTEIN"/>
    <property type="match status" value="1"/>
</dbReference>